<dbReference type="AlphaFoldDB" id="A0A166R7U5"/>
<evidence type="ECO:0000313" key="1">
    <source>
        <dbReference type="EMBL" id="KZL68879.1"/>
    </source>
</evidence>
<comment type="caution">
    <text evidence="1">The sequence shown here is derived from an EMBL/GenBank/DDBJ whole genome shotgun (WGS) entry which is preliminary data.</text>
</comment>
<dbReference type="Proteomes" id="UP000076552">
    <property type="component" value="Unassembled WGS sequence"/>
</dbReference>
<accession>A0A166R7U5</accession>
<reference evidence="1 2" key="1">
    <citation type="submission" date="2015-06" db="EMBL/GenBank/DDBJ databases">
        <title>Survival trade-offs in plant roots during colonization by closely related pathogenic and mutualistic fungi.</title>
        <authorList>
            <person name="Hacquard S."/>
            <person name="Kracher B."/>
            <person name="Hiruma K."/>
            <person name="Weinman A."/>
            <person name="Muench P."/>
            <person name="Garrido Oter R."/>
            <person name="Ver Loren van Themaat E."/>
            <person name="Dallerey J.-F."/>
            <person name="Damm U."/>
            <person name="Henrissat B."/>
            <person name="Lespinet O."/>
            <person name="Thon M."/>
            <person name="Kemen E."/>
            <person name="McHardy A.C."/>
            <person name="Schulze-Lefert P."/>
            <person name="O'Connell R.J."/>
        </authorList>
    </citation>
    <scope>NUCLEOTIDE SEQUENCE [LARGE SCALE GENOMIC DNA]</scope>
    <source>
        <strain evidence="1 2">0861</strain>
    </source>
</reference>
<evidence type="ECO:0000313" key="2">
    <source>
        <dbReference type="Proteomes" id="UP000076552"/>
    </source>
</evidence>
<keyword evidence="2" id="KW-1185">Reference proteome</keyword>
<sequence>MSLEFALSSRLNGTGDGHAANALERAYATALFSSLKVETTLQPGTLKASEAYWQHANSPLPIDDLRVPPKFRTASAEASCAQKPVDMTIEVPHNAEQGGGQ</sequence>
<organism evidence="1 2">
    <name type="scientific">Colletotrichum tofieldiae</name>
    <dbReference type="NCBI Taxonomy" id="708197"/>
    <lineage>
        <taxon>Eukaryota</taxon>
        <taxon>Fungi</taxon>
        <taxon>Dikarya</taxon>
        <taxon>Ascomycota</taxon>
        <taxon>Pezizomycotina</taxon>
        <taxon>Sordariomycetes</taxon>
        <taxon>Hypocreomycetidae</taxon>
        <taxon>Glomerellales</taxon>
        <taxon>Glomerellaceae</taxon>
        <taxon>Colletotrichum</taxon>
        <taxon>Colletotrichum spaethianum species complex</taxon>
    </lineage>
</organism>
<dbReference type="EMBL" id="LFIV01000117">
    <property type="protein sequence ID" value="KZL68879.1"/>
    <property type="molecule type" value="Genomic_DNA"/>
</dbReference>
<protein>
    <submittedName>
        <fullName evidence="1">Uncharacterized protein</fullName>
    </submittedName>
</protein>
<gene>
    <name evidence="1" type="ORF">CT0861_00451</name>
</gene>
<proteinExistence type="predicted"/>
<name>A0A166R7U5_9PEZI</name>